<dbReference type="EMBL" id="CAJNOC010002941">
    <property type="protein sequence ID" value="CAF0959171.1"/>
    <property type="molecule type" value="Genomic_DNA"/>
</dbReference>
<dbReference type="PIRSF" id="PIRSF000097">
    <property type="entry name" value="AKR"/>
    <property type="match status" value="1"/>
</dbReference>
<dbReference type="AlphaFoldDB" id="A0A814DJB4"/>
<evidence type="ECO:0000256" key="5">
    <source>
        <dbReference type="PIRSR" id="PIRSR000097-2"/>
    </source>
</evidence>
<feature type="site" description="Lowers pKa of active site Tyr" evidence="6">
    <location>
        <position position="82"/>
    </location>
</feature>
<feature type="domain" description="NADP-dependent oxidoreductase" evidence="7">
    <location>
        <begin position="18"/>
        <end position="273"/>
    </location>
</feature>
<feature type="binding site" evidence="5">
    <location>
        <position position="115"/>
    </location>
    <ligand>
        <name>substrate</name>
    </ligand>
</feature>
<evidence type="ECO:0000256" key="2">
    <source>
        <dbReference type="ARBA" id="ARBA00022857"/>
    </source>
</evidence>
<dbReference type="PROSITE" id="PS00062">
    <property type="entry name" value="ALDOKETO_REDUCTASE_2"/>
    <property type="match status" value="1"/>
</dbReference>
<reference evidence="8" key="1">
    <citation type="submission" date="2021-02" db="EMBL/GenBank/DDBJ databases">
        <authorList>
            <person name="Nowell W R."/>
        </authorList>
    </citation>
    <scope>NUCLEOTIDE SEQUENCE</scope>
    <source>
        <strain evidence="8">Ploen Becks lab</strain>
    </source>
</reference>
<dbReference type="InterPro" id="IPR020471">
    <property type="entry name" value="AKR"/>
</dbReference>
<dbReference type="PROSITE" id="PS00798">
    <property type="entry name" value="ALDOKETO_REDUCTASE_1"/>
    <property type="match status" value="1"/>
</dbReference>
<dbReference type="CDD" id="cd19071">
    <property type="entry name" value="AKR_AKR1-5-like"/>
    <property type="match status" value="1"/>
</dbReference>
<evidence type="ECO:0000313" key="8">
    <source>
        <dbReference type="EMBL" id="CAF0959171.1"/>
    </source>
</evidence>
<evidence type="ECO:0000313" key="9">
    <source>
        <dbReference type="Proteomes" id="UP000663879"/>
    </source>
</evidence>
<dbReference type="InterPro" id="IPR023210">
    <property type="entry name" value="NADP_OxRdtase_dom"/>
</dbReference>
<feature type="active site" description="Proton donor" evidence="4">
    <location>
        <position position="57"/>
    </location>
</feature>
<keyword evidence="2" id="KW-0521">NADP</keyword>
<evidence type="ECO:0000256" key="6">
    <source>
        <dbReference type="PIRSR" id="PIRSR000097-3"/>
    </source>
</evidence>
<dbReference type="PRINTS" id="PR00069">
    <property type="entry name" value="ALDKETRDTASE"/>
</dbReference>
<dbReference type="InterPro" id="IPR036812">
    <property type="entry name" value="NAD(P)_OxRdtase_dom_sf"/>
</dbReference>
<proteinExistence type="inferred from homology"/>
<accession>A0A814DJB4</accession>
<protein>
    <recommendedName>
        <fullName evidence="7">NADP-dependent oxidoreductase domain-containing protein</fullName>
    </recommendedName>
</protein>
<gene>
    <name evidence="8" type="ORF">OXX778_LOCUS14354</name>
</gene>
<dbReference type="Gene3D" id="3.20.20.100">
    <property type="entry name" value="NADP-dependent oxidoreductase domain"/>
    <property type="match status" value="1"/>
</dbReference>
<dbReference type="GO" id="GO:0016616">
    <property type="term" value="F:oxidoreductase activity, acting on the CH-OH group of donors, NAD or NADP as acceptor"/>
    <property type="evidence" value="ECO:0007669"/>
    <property type="project" value="UniProtKB-ARBA"/>
</dbReference>
<evidence type="ECO:0000256" key="1">
    <source>
        <dbReference type="ARBA" id="ARBA00007905"/>
    </source>
</evidence>
<organism evidence="8 9">
    <name type="scientific">Brachionus calyciflorus</name>
    <dbReference type="NCBI Taxonomy" id="104777"/>
    <lineage>
        <taxon>Eukaryota</taxon>
        <taxon>Metazoa</taxon>
        <taxon>Spiralia</taxon>
        <taxon>Gnathifera</taxon>
        <taxon>Rotifera</taxon>
        <taxon>Eurotatoria</taxon>
        <taxon>Monogononta</taxon>
        <taxon>Pseudotrocha</taxon>
        <taxon>Ploima</taxon>
        <taxon>Brachionidae</taxon>
        <taxon>Brachionus</taxon>
    </lineage>
</organism>
<keyword evidence="3" id="KW-0560">Oxidoreductase</keyword>
<dbReference type="InterPro" id="IPR018170">
    <property type="entry name" value="Aldo/ket_reductase_CS"/>
</dbReference>
<evidence type="ECO:0000259" key="7">
    <source>
        <dbReference type="Pfam" id="PF00248"/>
    </source>
</evidence>
<comment type="similarity">
    <text evidence="1">Belongs to the aldo/keto reductase family.</text>
</comment>
<dbReference type="SUPFAM" id="SSF51430">
    <property type="entry name" value="NAD(P)-linked oxidoreductase"/>
    <property type="match status" value="1"/>
</dbReference>
<comment type="caution">
    <text evidence="8">The sequence shown here is derived from an EMBL/GenBank/DDBJ whole genome shotgun (WGS) entry which is preliminary data.</text>
</comment>
<sequence>MSLDKRIKLKNGVEMPVIGLGTSLRGKPNKVDNQQFIDSIKHALNIGYRHIDTAKAYNNENLIGQAIKESSVDRKEIFLVTKLFPDDMGFEKTLKAFEKSCKQLQVDYVDLYLIHFPGKPNKPDAQLEKSRQLRLDSWKALEKLYNDGKCRAIGVSNFMKRHLEELLEAGMSLPMINQCEFHPYYNNKDLWDYCNQIGVQFEGYSPLGKGNLLNDDVVLSLAQKYSKTPAQILLNWCLRNNVITVPGSTNLERLEENFNVFDFSLSDSDVDLLWNLNKNEKVSWDPTNVV</sequence>
<dbReference type="Proteomes" id="UP000663879">
    <property type="component" value="Unassembled WGS sequence"/>
</dbReference>
<name>A0A814DJB4_9BILA</name>
<evidence type="ECO:0000256" key="3">
    <source>
        <dbReference type="ARBA" id="ARBA00023002"/>
    </source>
</evidence>
<keyword evidence="9" id="KW-1185">Reference proteome</keyword>
<dbReference type="FunFam" id="3.20.20.100:FF:000015">
    <property type="entry name" value="Oxidoreductase, aldo/keto reductase family"/>
    <property type="match status" value="1"/>
</dbReference>
<evidence type="ECO:0000256" key="4">
    <source>
        <dbReference type="PIRSR" id="PIRSR000097-1"/>
    </source>
</evidence>
<dbReference type="Pfam" id="PF00248">
    <property type="entry name" value="Aldo_ket_red"/>
    <property type="match status" value="1"/>
</dbReference>
<dbReference type="PANTHER" id="PTHR43827:SF3">
    <property type="entry name" value="NADP-DEPENDENT OXIDOREDUCTASE DOMAIN-CONTAINING PROTEIN"/>
    <property type="match status" value="1"/>
</dbReference>
<dbReference type="OrthoDB" id="416253at2759"/>
<dbReference type="PANTHER" id="PTHR43827">
    <property type="entry name" value="2,5-DIKETO-D-GLUCONIC ACID REDUCTASE"/>
    <property type="match status" value="1"/>
</dbReference>